<keyword evidence="5" id="KW-1185">Reference proteome</keyword>
<dbReference type="PANTHER" id="PTHR13504:SF38">
    <property type="entry name" value="FIDO DOMAIN-CONTAINING PROTEIN"/>
    <property type="match status" value="1"/>
</dbReference>
<organism evidence="4 5">
    <name type="scientific">Corynebacterium durum F0235</name>
    <dbReference type="NCBI Taxonomy" id="1035195"/>
    <lineage>
        <taxon>Bacteria</taxon>
        <taxon>Bacillati</taxon>
        <taxon>Actinomycetota</taxon>
        <taxon>Actinomycetes</taxon>
        <taxon>Mycobacteriales</taxon>
        <taxon>Corynebacteriaceae</taxon>
        <taxon>Corynebacterium</taxon>
    </lineage>
</organism>
<dbReference type="InterPro" id="IPR036388">
    <property type="entry name" value="WH-like_DNA-bd_sf"/>
</dbReference>
<feature type="active site" evidence="1">
    <location>
        <position position="210"/>
    </location>
</feature>
<feature type="binding site" evidence="2">
    <location>
        <begin position="214"/>
        <end position="221"/>
    </location>
    <ligand>
        <name>ATP</name>
        <dbReference type="ChEBI" id="CHEBI:30616"/>
    </ligand>
</feature>
<dbReference type="GO" id="GO:0005524">
    <property type="term" value="F:ATP binding"/>
    <property type="evidence" value="ECO:0007669"/>
    <property type="project" value="UniProtKB-KW"/>
</dbReference>
<dbReference type="InterPro" id="IPR040198">
    <property type="entry name" value="Fido_containing"/>
</dbReference>
<dbReference type="OrthoDB" id="9813719at2"/>
<dbReference type="Gene3D" id="1.10.10.10">
    <property type="entry name" value="Winged helix-like DNA-binding domain superfamily/Winged helix DNA-binding domain"/>
    <property type="match status" value="1"/>
</dbReference>
<dbReference type="SUPFAM" id="SSF140931">
    <property type="entry name" value="Fic-like"/>
    <property type="match status" value="1"/>
</dbReference>
<proteinExistence type="predicted"/>
<gene>
    <name evidence="4" type="ORF">HMPREF9997_02281</name>
</gene>
<dbReference type="InterPro" id="IPR036390">
    <property type="entry name" value="WH_DNA-bd_sf"/>
</dbReference>
<evidence type="ECO:0000256" key="2">
    <source>
        <dbReference type="PIRSR" id="PIRSR640198-2"/>
    </source>
</evidence>
<dbReference type="PROSITE" id="PS51459">
    <property type="entry name" value="FIDO"/>
    <property type="match status" value="1"/>
</dbReference>
<dbReference type="InterPro" id="IPR003812">
    <property type="entry name" value="Fido"/>
</dbReference>
<sequence>MPHDGPGLPRSAKTGGRYQAYLPNKLSSLQFNLPDELVDNIATAERRLLSLTRTETALGLEGIARFLMRSEAISSSRIEGIAPAPDKVALAELAAEEPIYGLSRSAQLVANNMSVLRLAHNKLAHQDTVTLSHICDLQAQLLEQPRLTGIRTTQNWIGGSQWSPINADFVPPPATHVPELMDDVVKYLNSASHGALVQAAVLHAQFETIHPFADGNGRIGRALIHLVLERRGLATSPVLPVSMVLGTWSEGYVAGLTAFRNGDLNAWLDFFMEATHQAINQAERIAADVVELRGRWDARFREYRNQNGKTRVPRSDAAETIILRNLAEHPVLTASSASRTYAMSQSAAKRALDRLADAGILRKKVVAKGGTSGYLADEVLDLITLAERRLASTQFDTRVAPSTGRATPPASPR</sequence>
<dbReference type="Pfam" id="PF02661">
    <property type="entry name" value="Fic"/>
    <property type="match status" value="1"/>
</dbReference>
<dbReference type="RefSeq" id="WP_006061702.1">
    <property type="nucleotide sequence ID" value="NZ_KB290820.1"/>
</dbReference>
<dbReference type="eggNOG" id="COG3177">
    <property type="taxonomic scope" value="Bacteria"/>
</dbReference>
<accession>L1MBK4</accession>
<reference evidence="4 5" key="1">
    <citation type="submission" date="2012-05" db="EMBL/GenBank/DDBJ databases">
        <authorList>
            <person name="Weinstock G."/>
            <person name="Sodergren E."/>
            <person name="Lobos E.A."/>
            <person name="Fulton L."/>
            <person name="Fulton R."/>
            <person name="Courtney L."/>
            <person name="Fronick C."/>
            <person name="O'Laughlin M."/>
            <person name="Godfrey J."/>
            <person name="Wilson R.M."/>
            <person name="Miner T."/>
            <person name="Farmer C."/>
            <person name="Delehaunty K."/>
            <person name="Cordes M."/>
            <person name="Minx P."/>
            <person name="Tomlinson C."/>
            <person name="Chen J."/>
            <person name="Wollam A."/>
            <person name="Pepin K.H."/>
            <person name="Bhonagiri V."/>
            <person name="Zhang X."/>
            <person name="Suruliraj S."/>
            <person name="Warren W."/>
            <person name="Mitreva M."/>
            <person name="Mardis E.R."/>
            <person name="Wilson R.K."/>
        </authorList>
    </citation>
    <scope>NUCLEOTIDE SEQUENCE [LARGE SCALE GENOMIC DNA]</scope>
    <source>
        <strain evidence="4 5">F0235</strain>
    </source>
</reference>
<dbReference type="EMBL" id="AMEM01000037">
    <property type="protein sequence ID" value="EKX88607.1"/>
    <property type="molecule type" value="Genomic_DNA"/>
</dbReference>
<dbReference type="PATRIC" id="fig|1035195.3.peg.2041"/>
<dbReference type="PANTHER" id="PTHR13504">
    <property type="entry name" value="FIDO DOMAIN-CONTAINING PROTEIN DDB_G0283145"/>
    <property type="match status" value="1"/>
</dbReference>
<keyword evidence="2" id="KW-0067">ATP-binding</keyword>
<evidence type="ECO:0000259" key="3">
    <source>
        <dbReference type="PROSITE" id="PS51459"/>
    </source>
</evidence>
<dbReference type="InterPro" id="IPR036597">
    <property type="entry name" value="Fido-like_dom_sf"/>
</dbReference>
<evidence type="ECO:0000313" key="5">
    <source>
        <dbReference type="Proteomes" id="UP000010445"/>
    </source>
</evidence>
<feature type="domain" description="Fido" evidence="3">
    <location>
        <begin position="129"/>
        <end position="273"/>
    </location>
</feature>
<dbReference type="Proteomes" id="UP000010445">
    <property type="component" value="Unassembled WGS sequence"/>
</dbReference>
<comment type="caution">
    <text evidence="4">The sequence shown here is derived from an EMBL/GenBank/DDBJ whole genome shotgun (WGS) entry which is preliminary data.</text>
</comment>
<protein>
    <submittedName>
        <fullName evidence="4">Fic family protein</fullName>
    </submittedName>
</protein>
<evidence type="ECO:0000256" key="1">
    <source>
        <dbReference type="PIRSR" id="PIRSR640198-1"/>
    </source>
</evidence>
<dbReference type="Gene3D" id="1.10.3290.10">
    <property type="entry name" value="Fido-like domain"/>
    <property type="match status" value="1"/>
</dbReference>
<dbReference type="HOGENOM" id="CLU_047250_1_0_11"/>
<dbReference type="STRING" id="1035195.HMPREF9997_02281"/>
<dbReference type="AlphaFoldDB" id="L1MBK4"/>
<keyword evidence="2" id="KW-0547">Nucleotide-binding</keyword>
<name>L1MBK4_9CORY</name>
<evidence type="ECO:0000313" key="4">
    <source>
        <dbReference type="EMBL" id="EKX88607.1"/>
    </source>
</evidence>
<dbReference type="SUPFAM" id="SSF46785">
    <property type="entry name" value="Winged helix' DNA-binding domain"/>
    <property type="match status" value="1"/>
</dbReference>